<dbReference type="EMBL" id="CP000153">
    <property type="protein sequence ID" value="ABB45309.1"/>
    <property type="molecule type" value="Genomic_DNA"/>
</dbReference>
<accession>Q30NX2</accession>
<dbReference type="SUPFAM" id="SSF55073">
    <property type="entry name" value="Nucleotide cyclase"/>
    <property type="match status" value="1"/>
</dbReference>
<reference evidence="4 5" key="1">
    <citation type="journal article" date="2008" name="Appl. Environ. Microbiol.">
        <title>Genome of the epsilonproteobacterial chemolithoautotroph Sulfurimonas denitrificans.</title>
        <authorList>
            <person name="Sievert S.M."/>
            <person name="Scott K.M."/>
            <person name="Klotz M.G."/>
            <person name="Chain P.S.G."/>
            <person name="Hauser L.J."/>
            <person name="Hemp J."/>
            <person name="Huegler M."/>
            <person name="Land M."/>
            <person name="Lapidus A."/>
            <person name="Larimer F.W."/>
            <person name="Lucas S."/>
            <person name="Malfatti S.A."/>
            <person name="Meyer F."/>
            <person name="Paulsen I.T."/>
            <person name="Ren Q."/>
            <person name="Simon J."/>
            <person name="Bailey K."/>
            <person name="Diaz E."/>
            <person name="Fitzpatrick K.A."/>
            <person name="Glover B."/>
            <person name="Gwatney N."/>
            <person name="Korajkic A."/>
            <person name="Long A."/>
            <person name="Mobberley J.M."/>
            <person name="Pantry S.N."/>
            <person name="Pazder G."/>
            <person name="Peterson S."/>
            <person name="Quintanilla J.D."/>
            <person name="Sprinkle R."/>
            <person name="Stephens J."/>
            <person name="Thomas P."/>
            <person name="Vaughn R."/>
            <person name="Weber M.J."/>
            <person name="Wooten L.L."/>
        </authorList>
    </citation>
    <scope>NUCLEOTIDE SEQUENCE [LARGE SCALE GENOMIC DNA]</scope>
    <source>
        <strain evidence="5">ATCC 33889 / DSM 1251</strain>
    </source>
</reference>
<protein>
    <recommendedName>
        <fullName evidence="1">diguanylate cyclase</fullName>
        <ecNumber evidence="1">2.7.7.65</ecNumber>
    </recommendedName>
</protein>
<dbReference type="OrthoDB" id="5372407at2"/>
<dbReference type="Proteomes" id="UP000002714">
    <property type="component" value="Chromosome"/>
</dbReference>
<dbReference type="Pfam" id="PF00990">
    <property type="entry name" value="GGDEF"/>
    <property type="match status" value="1"/>
</dbReference>
<proteinExistence type="predicted"/>
<dbReference type="SMART" id="SM00267">
    <property type="entry name" value="GGDEF"/>
    <property type="match status" value="1"/>
</dbReference>
<dbReference type="KEGG" id="tdn:Suden_2035"/>
<dbReference type="InterPro" id="IPR050469">
    <property type="entry name" value="Diguanylate_Cyclase"/>
</dbReference>
<dbReference type="EC" id="2.7.7.65" evidence="1"/>
<evidence type="ECO:0000259" key="3">
    <source>
        <dbReference type="PROSITE" id="PS50887"/>
    </source>
</evidence>
<evidence type="ECO:0000256" key="2">
    <source>
        <dbReference type="ARBA" id="ARBA00034247"/>
    </source>
</evidence>
<name>Q30NX2_SULDN</name>
<dbReference type="InterPro" id="IPR029787">
    <property type="entry name" value="Nucleotide_cyclase"/>
</dbReference>
<dbReference type="RefSeq" id="WP_011373649.1">
    <property type="nucleotide sequence ID" value="NC_007575.1"/>
</dbReference>
<dbReference type="AlphaFoldDB" id="Q30NX2"/>
<dbReference type="STRING" id="326298.Suden_2035"/>
<dbReference type="CDD" id="cd01949">
    <property type="entry name" value="GGDEF"/>
    <property type="match status" value="1"/>
</dbReference>
<dbReference type="GO" id="GO:0052621">
    <property type="term" value="F:diguanylate cyclase activity"/>
    <property type="evidence" value="ECO:0007669"/>
    <property type="project" value="UniProtKB-EC"/>
</dbReference>
<feature type="domain" description="GGDEF" evidence="3">
    <location>
        <begin position="216"/>
        <end position="347"/>
    </location>
</feature>
<dbReference type="eggNOG" id="COG2199">
    <property type="taxonomic scope" value="Bacteria"/>
</dbReference>
<evidence type="ECO:0000313" key="4">
    <source>
        <dbReference type="EMBL" id="ABB45309.1"/>
    </source>
</evidence>
<dbReference type="InterPro" id="IPR000160">
    <property type="entry name" value="GGDEF_dom"/>
</dbReference>
<dbReference type="PANTHER" id="PTHR45138">
    <property type="entry name" value="REGULATORY COMPONENTS OF SENSORY TRANSDUCTION SYSTEM"/>
    <property type="match status" value="1"/>
</dbReference>
<gene>
    <name evidence="4" type="ordered locus">Suden_2035</name>
</gene>
<organism evidence="4 5">
    <name type="scientific">Sulfurimonas denitrificans (strain ATCC 33889 / DSM 1251)</name>
    <name type="common">Thiomicrospira denitrificans (strain ATCC 33889 / DSM 1251)</name>
    <dbReference type="NCBI Taxonomy" id="326298"/>
    <lineage>
        <taxon>Bacteria</taxon>
        <taxon>Pseudomonadati</taxon>
        <taxon>Campylobacterota</taxon>
        <taxon>Epsilonproteobacteria</taxon>
        <taxon>Campylobacterales</taxon>
        <taxon>Sulfurimonadaceae</taxon>
        <taxon>Sulfurimonas</taxon>
    </lineage>
</organism>
<dbReference type="Gene3D" id="3.30.70.270">
    <property type="match status" value="1"/>
</dbReference>
<evidence type="ECO:0000313" key="5">
    <source>
        <dbReference type="Proteomes" id="UP000002714"/>
    </source>
</evidence>
<dbReference type="PROSITE" id="PS50887">
    <property type="entry name" value="GGDEF"/>
    <property type="match status" value="1"/>
</dbReference>
<dbReference type="PANTHER" id="PTHR45138:SF9">
    <property type="entry name" value="DIGUANYLATE CYCLASE DGCM-RELATED"/>
    <property type="match status" value="1"/>
</dbReference>
<dbReference type="NCBIfam" id="TIGR00254">
    <property type="entry name" value="GGDEF"/>
    <property type="match status" value="1"/>
</dbReference>
<dbReference type="HOGENOM" id="CLU_060926_0_0_7"/>
<sequence>MAGPLRSRINRNNTTAKPLAAVTDKSVAVEPEGELELYSKEVLNALIKDGLPPTPNNFALYFDRLLEDKSQSARAHIASMLELEESNDAENSIMIEQSLKQGFSYIKNILSITANLYKNMALMTKILEKRKEDLEASGDIKEAKNIATSLGFDIIKLNEIIKKQSSSIKCMYDDTAKIIKNVENETIFDNQYGVYNKRYLMSKIEQEISLIMKFKHKSSLIMIELSRDLKASVANEKAVMLMTKTIARLLLKTSRRSDIVTHYGNGVFVMLLKHTDIESAKKASERLCELVSNSNFFLADREIQLKISVGITDITEDSSVEEIIVSSMDGIEKAYENPKLDYAVLLRKT</sequence>
<comment type="catalytic activity">
    <reaction evidence="2">
        <text>2 GTP = 3',3'-c-di-GMP + 2 diphosphate</text>
        <dbReference type="Rhea" id="RHEA:24898"/>
        <dbReference type="ChEBI" id="CHEBI:33019"/>
        <dbReference type="ChEBI" id="CHEBI:37565"/>
        <dbReference type="ChEBI" id="CHEBI:58805"/>
        <dbReference type="EC" id="2.7.7.65"/>
    </reaction>
</comment>
<dbReference type="InterPro" id="IPR043128">
    <property type="entry name" value="Rev_trsase/Diguanyl_cyclase"/>
</dbReference>
<evidence type="ECO:0000256" key="1">
    <source>
        <dbReference type="ARBA" id="ARBA00012528"/>
    </source>
</evidence>
<keyword evidence="5" id="KW-1185">Reference proteome</keyword>